<keyword evidence="4" id="KW-1185">Reference proteome</keyword>
<gene>
    <name evidence="3" type="ORF">HHL15_21670</name>
</gene>
<evidence type="ECO:0000256" key="1">
    <source>
        <dbReference type="PIRNR" id="PIRNR028141"/>
    </source>
</evidence>
<comment type="subunit">
    <text evidence="1">Monomer in both c-di-GMP-bound and free forms.</text>
</comment>
<reference evidence="3 4" key="1">
    <citation type="submission" date="2020-04" db="EMBL/GenBank/DDBJ databases">
        <title>Zoogloea sp. G-4-1-14 isolated from soil.</title>
        <authorList>
            <person name="Dahal R.H."/>
        </authorList>
    </citation>
    <scope>NUCLEOTIDE SEQUENCE [LARGE SCALE GENOMIC DNA]</scope>
    <source>
        <strain evidence="3 4">G-4-1-14</strain>
    </source>
</reference>
<comment type="function">
    <text evidence="1">Binds the second messenger bis-(3'-5') cyclic dimeric guanosine monophosphate (c-di-GMP). Can bind two c-di-GMP molecules per monomer. May play a role in bacterial second-messenger regulated processes. Binding to c-di-GMP induces a conformational change of the C- and N-termini resulting in the exposure of a highly negative surface on one side of the protein to a possible effector protein.</text>
</comment>
<feature type="domain" description="PilZ" evidence="2">
    <location>
        <begin position="5"/>
        <end position="111"/>
    </location>
</feature>
<dbReference type="SUPFAM" id="SSF141371">
    <property type="entry name" value="PilZ domain-like"/>
    <property type="match status" value="1"/>
</dbReference>
<keyword evidence="1" id="KW-0973">c-di-GMP</keyword>
<dbReference type="RefSeq" id="WP_169147902.1">
    <property type="nucleotide sequence ID" value="NZ_JABBGA010000026.1"/>
</dbReference>
<dbReference type="EMBL" id="JABBGA010000026">
    <property type="protein sequence ID" value="NML28374.1"/>
    <property type="molecule type" value="Genomic_DNA"/>
</dbReference>
<accession>A0A848GAP6</accession>
<sequence>MSTTQRRNFSRVNFQDGCTLQINDTALACNVLDLSLRGALLSLPAGALPATAAQRGTPCSLNIMLEPDGDVQVLMKGEIAHAEASDKALHLGLGCHEIDLDSITHLRRLVELNLGDAQLLEREVGLLVRGA</sequence>
<dbReference type="Pfam" id="PF07238">
    <property type="entry name" value="PilZ"/>
    <property type="match status" value="1"/>
</dbReference>
<dbReference type="Gene3D" id="2.40.10.220">
    <property type="entry name" value="predicted glycosyltransferase like domains"/>
    <property type="match status" value="1"/>
</dbReference>
<comment type="caution">
    <text evidence="3">The sequence shown here is derived from an EMBL/GenBank/DDBJ whole genome shotgun (WGS) entry which is preliminary data.</text>
</comment>
<dbReference type="PIRSF" id="PIRSF028141">
    <property type="entry name" value="C-di-GMP_BP_PA4608"/>
    <property type="match status" value="1"/>
</dbReference>
<proteinExistence type="predicted"/>
<name>A0A848GAP6_9RHOO</name>
<evidence type="ECO:0000259" key="2">
    <source>
        <dbReference type="Pfam" id="PF07238"/>
    </source>
</evidence>
<keyword evidence="1" id="KW-0547">Nucleotide-binding</keyword>
<protein>
    <recommendedName>
        <fullName evidence="1">Cyclic diguanosine monophosphate-binding protein</fullName>
        <shortName evidence="1">c-di-GMP-binding protein</shortName>
    </recommendedName>
    <alternativeName>
        <fullName evidence="1">Pilz domain-containing protein</fullName>
    </alternativeName>
</protein>
<organism evidence="3 4">
    <name type="scientific">Zoogloea dura</name>
    <dbReference type="NCBI Taxonomy" id="2728840"/>
    <lineage>
        <taxon>Bacteria</taxon>
        <taxon>Pseudomonadati</taxon>
        <taxon>Pseudomonadota</taxon>
        <taxon>Betaproteobacteria</taxon>
        <taxon>Rhodocyclales</taxon>
        <taxon>Zoogloeaceae</taxon>
        <taxon>Zoogloea</taxon>
    </lineage>
</organism>
<evidence type="ECO:0000313" key="4">
    <source>
        <dbReference type="Proteomes" id="UP000580043"/>
    </source>
</evidence>
<dbReference type="InterPro" id="IPR027021">
    <property type="entry name" value="C-di-GMP_BP_PA4608"/>
</dbReference>
<dbReference type="Proteomes" id="UP000580043">
    <property type="component" value="Unassembled WGS sequence"/>
</dbReference>
<dbReference type="AlphaFoldDB" id="A0A848GAP6"/>
<dbReference type="GO" id="GO:0035438">
    <property type="term" value="F:cyclic-di-GMP binding"/>
    <property type="evidence" value="ECO:0007669"/>
    <property type="project" value="InterPro"/>
</dbReference>
<dbReference type="InterPro" id="IPR009875">
    <property type="entry name" value="PilZ_domain"/>
</dbReference>
<evidence type="ECO:0000313" key="3">
    <source>
        <dbReference type="EMBL" id="NML28374.1"/>
    </source>
</evidence>